<comment type="caution">
    <text evidence="1">The sequence shown here is derived from an EMBL/GenBank/DDBJ whole genome shotgun (WGS) entry which is preliminary data.</text>
</comment>
<sequence>MVRQNRISVGFNSTEYDKIVQRANKAHLKIADYIRWHLFSPTGSIQQQVETKRELIIPYKAAPEVIERIKAGKEAYIAPYQQARLDNMKIFSKSGGIGELHNSIKMRAHGSRVLKPIPKKDIKQKKKWKEERRHIANKHLLEIKQKNIEAGIING</sequence>
<protein>
    <submittedName>
        <fullName evidence="1">Uncharacterized protein</fullName>
    </submittedName>
</protein>
<gene>
    <name evidence="1" type="ORF">LCGC14_0224240</name>
</gene>
<proteinExistence type="predicted"/>
<accession>A0A0F9WWT8</accession>
<evidence type="ECO:0000313" key="1">
    <source>
        <dbReference type="EMBL" id="KKN90841.1"/>
    </source>
</evidence>
<organism evidence="1">
    <name type="scientific">marine sediment metagenome</name>
    <dbReference type="NCBI Taxonomy" id="412755"/>
    <lineage>
        <taxon>unclassified sequences</taxon>
        <taxon>metagenomes</taxon>
        <taxon>ecological metagenomes</taxon>
    </lineage>
</organism>
<dbReference type="AlphaFoldDB" id="A0A0F9WWT8"/>
<dbReference type="EMBL" id="LAZR01000107">
    <property type="protein sequence ID" value="KKN90841.1"/>
    <property type="molecule type" value="Genomic_DNA"/>
</dbReference>
<reference evidence="1" key="1">
    <citation type="journal article" date="2015" name="Nature">
        <title>Complex archaea that bridge the gap between prokaryotes and eukaryotes.</title>
        <authorList>
            <person name="Spang A."/>
            <person name="Saw J.H."/>
            <person name="Jorgensen S.L."/>
            <person name="Zaremba-Niedzwiedzka K."/>
            <person name="Martijn J."/>
            <person name="Lind A.E."/>
            <person name="van Eijk R."/>
            <person name="Schleper C."/>
            <person name="Guy L."/>
            <person name="Ettema T.J."/>
        </authorList>
    </citation>
    <scope>NUCLEOTIDE SEQUENCE</scope>
</reference>
<name>A0A0F9WWT8_9ZZZZ</name>